<gene>
    <name evidence="1" type="ORF">vB_SscM-1_125</name>
</gene>
<name>A0A1X9IA06_9CAUD</name>
<dbReference type="Proteomes" id="UP000224459">
    <property type="component" value="Segment"/>
</dbReference>
<sequence>MGSVKLKRKLLDYIKDNAKDNLFTVGTKKEIAECLDSTVPTINKHLKTLEEEKEVVVVSKPGRNGGVIITVLDNIHNSEEFKEFKNSSDDIITSTKKYAEDLRDKHFPTYKYQRKEVRRRTKKEMIEYNAIKDEKRKIVLDMNLALSTSPYPTREIFNMSYDPEGFFKAYILCKLYDQYCISHMYAKYTTHKQLANDYTLKPEEMTRHSELSKYYYQQFVMLLPRNSASEEFFGSRNFNTFYNFYIKVKDRKDFNIFKYIQNVFKNVSFSYENGYYKNPIPAPNYFSSDKYIQSYENYIQGIKKGVNKTNRHLGAVEGLISSKDYTNNPALSQLQQMYSVGLNNEVHDIEEMFKHALDLEEVEFGYIRDVKHLTLLNFSNKVDKAIQEFEEQDKEIMNKFVKQLIINEYAPTSFPKTAHVSMFPMQRHHMVSELRYQNKSIKDNALNIGLVSTNPDTELLDNQDLVNLTQVAYDYITMSKYNSNYYVIRMFADFMGYEVNLKDVKRIIEKYSVKDLIPLTKYGMLDYEEIKRENEGAKHE</sequence>
<protein>
    <submittedName>
        <fullName evidence="1">Transcriptional regulator</fullName>
    </submittedName>
</protein>
<evidence type="ECO:0000313" key="1">
    <source>
        <dbReference type="EMBL" id="ANT44789.1"/>
    </source>
</evidence>
<dbReference type="InterPro" id="IPR036390">
    <property type="entry name" value="WH_DNA-bd_sf"/>
</dbReference>
<proteinExistence type="predicted"/>
<accession>A0A1X9IA06</accession>
<dbReference type="EMBL" id="KX171212">
    <property type="protein sequence ID" value="ANT44789.1"/>
    <property type="molecule type" value="Genomic_DNA"/>
</dbReference>
<keyword evidence="2" id="KW-1185">Reference proteome</keyword>
<dbReference type="SUPFAM" id="SSF46785">
    <property type="entry name" value="Winged helix' DNA-binding domain"/>
    <property type="match status" value="1"/>
</dbReference>
<organism evidence="1 2">
    <name type="scientific">Staphylococcus phage vB_SscM-1</name>
    <dbReference type="NCBI Taxonomy" id="1868844"/>
    <lineage>
        <taxon>Viruses</taxon>
        <taxon>Duplodnaviria</taxon>
        <taxon>Heunggongvirae</taxon>
        <taxon>Uroviricota</taxon>
        <taxon>Caudoviricetes</taxon>
        <taxon>Herelleviridae</taxon>
        <taxon>Twortvirinae</taxon>
        <taxon>Sciuriunavirus</taxon>
        <taxon>Sciuriunavirus SscM1</taxon>
    </lineage>
</organism>
<evidence type="ECO:0000313" key="2">
    <source>
        <dbReference type="Proteomes" id="UP000224459"/>
    </source>
</evidence>
<reference evidence="2" key="1">
    <citation type="submission" date="2016-04" db="EMBL/GenBank/DDBJ databases">
        <authorList>
            <person name="Gasior T."/>
        </authorList>
    </citation>
    <scope>NUCLEOTIDE SEQUENCE [LARGE SCALE GENOMIC DNA]</scope>
</reference>